<gene>
    <name evidence="2" type="ORF">PPENT_87.1.T1090066</name>
</gene>
<evidence type="ECO:0000313" key="2">
    <source>
        <dbReference type="EMBL" id="CAD8195333.1"/>
    </source>
</evidence>
<protein>
    <recommendedName>
        <fullName evidence="1">Cyclic nucleotide-binding domain-containing protein</fullName>
    </recommendedName>
</protein>
<comment type="caution">
    <text evidence="2">The sequence shown here is derived from an EMBL/GenBank/DDBJ whole genome shotgun (WGS) entry which is preliminary data.</text>
</comment>
<dbReference type="PROSITE" id="PS50042">
    <property type="entry name" value="CNMP_BINDING_3"/>
    <property type="match status" value="1"/>
</dbReference>
<evidence type="ECO:0000259" key="1">
    <source>
        <dbReference type="PROSITE" id="PS50042"/>
    </source>
</evidence>
<dbReference type="OrthoDB" id="2021138at2759"/>
<evidence type="ECO:0000313" key="3">
    <source>
        <dbReference type="Proteomes" id="UP000689195"/>
    </source>
</evidence>
<dbReference type="SMART" id="SM00100">
    <property type="entry name" value="cNMP"/>
    <property type="match status" value="2"/>
</dbReference>
<dbReference type="AlphaFoldDB" id="A0A8S1WZK1"/>
<feature type="domain" description="Cyclic nucleotide-binding" evidence="1">
    <location>
        <begin position="61"/>
        <end position="210"/>
    </location>
</feature>
<dbReference type="EMBL" id="CAJJDO010000109">
    <property type="protein sequence ID" value="CAD8195333.1"/>
    <property type="molecule type" value="Genomic_DNA"/>
</dbReference>
<dbReference type="PANTHER" id="PTHR23011:SF28">
    <property type="entry name" value="CYCLIC NUCLEOTIDE-BINDING DOMAIN CONTAINING PROTEIN"/>
    <property type="match status" value="1"/>
</dbReference>
<name>A0A8S1WZK1_9CILI</name>
<reference evidence="2" key="1">
    <citation type="submission" date="2021-01" db="EMBL/GenBank/DDBJ databases">
        <authorList>
            <consortium name="Genoscope - CEA"/>
            <person name="William W."/>
        </authorList>
    </citation>
    <scope>NUCLEOTIDE SEQUENCE</scope>
</reference>
<dbReference type="CDD" id="cd00038">
    <property type="entry name" value="CAP_ED"/>
    <property type="match status" value="2"/>
</dbReference>
<dbReference type="Pfam" id="PF00027">
    <property type="entry name" value="cNMP_binding"/>
    <property type="match status" value="1"/>
</dbReference>
<dbReference type="PANTHER" id="PTHR23011">
    <property type="entry name" value="CYCLIC NUCLEOTIDE-BINDING DOMAIN CONTAINING PROTEIN"/>
    <property type="match status" value="1"/>
</dbReference>
<dbReference type="Proteomes" id="UP000689195">
    <property type="component" value="Unassembled WGS sequence"/>
</dbReference>
<organism evidence="2 3">
    <name type="scientific">Paramecium pentaurelia</name>
    <dbReference type="NCBI Taxonomy" id="43138"/>
    <lineage>
        <taxon>Eukaryota</taxon>
        <taxon>Sar</taxon>
        <taxon>Alveolata</taxon>
        <taxon>Ciliophora</taxon>
        <taxon>Intramacronucleata</taxon>
        <taxon>Oligohymenophorea</taxon>
        <taxon>Peniculida</taxon>
        <taxon>Parameciidae</taxon>
        <taxon>Paramecium</taxon>
    </lineage>
</organism>
<sequence>MNQFINNNTFLYNSDNSFTFTPTQLREVSTEILQKLSKNRNQNDIKILQLATQNIKFFQEILQEEGIAVLHRCLQRIQLEIYPESTIVFEKGDKGKDFYIILQGSVGIYIYSNNIELHQQNKLPVRQAIKEQVNHLIEQGIRPKKEHPLEIRKILLNEKIKKLFKVNELHEGDSFGERALINEAARLATVVCETECFFGVLNKQDYREILQQAQSEKILQQITELQSVSGFQGMSRKLLTILLYAFQSQEHRYRDIIYKQGQINKNEIYLILNGEYIITQDQRITMHNPLRINHQGVKQIAILQKGSIFGDKESFQKLEFRTQTITCNSEYGKVLCIQLDCLQQRLQANNELHLINELKQQCEIKEQTREKRISCKIQSPKRSKSFMLSTSPNQKIDYIVKQKKEIFKQLNKNLKSKIQFIFDITLPRAKTPSSNFSMESPAQPIRKRSAIDRIYLNTRNNSRIQKRQSLPLQTQTQYQKIEKKRFSFI</sequence>
<accession>A0A8S1WZK1</accession>
<keyword evidence="3" id="KW-1185">Reference proteome</keyword>
<dbReference type="InterPro" id="IPR000595">
    <property type="entry name" value="cNMP-bd_dom"/>
</dbReference>
<proteinExistence type="predicted"/>